<dbReference type="AlphaFoldDB" id="A0A8J3ILK4"/>
<dbReference type="GO" id="GO:0046872">
    <property type="term" value="F:metal ion binding"/>
    <property type="evidence" value="ECO:0007669"/>
    <property type="project" value="UniProtKB-KW"/>
</dbReference>
<dbReference type="Proteomes" id="UP000597444">
    <property type="component" value="Unassembled WGS sequence"/>
</dbReference>
<dbReference type="EMBL" id="BNJK01000002">
    <property type="protein sequence ID" value="GHO97859.1"/>
    <property type="molecule type" value="Genomic_DNA"/>
</dbReference>
<dbReference type="PANTHER" id="PTHR35201:SF4">
    <property type="entry name" value="BETA-PINACENE SYNTHASE-RELATED"/>
    <property type="match status" value="1"/>
</dbReference>
<evidence type="ECO:0000313" key="3">
    <source>
        <dbReference type="Proteomes" id="UP000597444"/>
    </source>
</evidence>
<dbReference type="SFLD" id="SFLDG01020">
    <property type="entry name" value="Terpene_Cyclase_Like_2"/>
    <property type="match status" value="1"/>
</dbReference>
<dbReference type="Gene3D" id="1.10.600.10">
    <property type="entry name" value="Farnesyl Diphosphate Synthase"/>
    <property type="match status" value="1"/>
</dbReference>
<dbReference type="GO" id="GO:0010333">
    <property type="term" value="F:terpene synthase activity"/>
    <property type="evidence" value="ECO:0007669"/>
    <property type="project" value="InterPro"/>
</dbReference>
<dbReference type="EC" id="4.2.3.-" evidence="1"/>
<keyword evidence="1" id="KW-0460">Magnesium</keyword>
<proteinExistence type="inferred from homology"/>
<protein>
    <recommendedName>
        <fullName evidence="1">Terpene synthase</fullName>
        <ecNumber evidence="1">4.2.3.-</ecNumber>
    </recommendedName>
</protein>
<accession>A0A8J3ILK4</accession>
<dbReference type="Pfam" id="PF19086">
    <property type="entry name" value="Terpene_syn_C_2"/>
    <property type="match status" value="1"/>
</dbReference>
<dbReference type="InterPro" id="IPR008949">
    <property type="entry name" value="Isoprenoid_synthase_dom_sf"/>
</dbReference>
<sequence length="336" mass="38811">MEAICIPKMYCPFPPQISPYAQEVHEHSLAWATRFQMIQGEAARRRFHGTNLARLTARAYPTASLEDMKLLNDWMVWFFVFDDQFDDVLGTSLESALSTVHAYIKICEDAGEQSAPGPAAAALCDLYRRTLPRMSPDWRTRFTRHFIQYLDTYTWMGQHHLQGAIPELHVYLEYRYHSGGAVPSLDLIEFADRLCLPDELLLNWEFERLNRAANHAICWSNDIFSLAKELARGEVSNLVVITKHMYRLSWQEAIESVNTMVTNEVRLFERIERQMPPVAPHLAADAYRYIAGLKAWIRANFDWSAETHRYLHVEQTRAGETVSYVEPILATAPMIE</sequence>
<dbReference type="SFLD" id="SFLDS00005">
    <property type="entry name" value="Isoprenoid_Synthase_Type_I"/>
    <property type="match status" value="1"/>
</dbReference>
<evidence type="ECO:0000256" key="1">
    <source>
        <dbReference type="RuleBase" id="RU366034"/>
    </source>
</evidence>
<dbReference type="InterPro" id="IPR034686">
    <property type="entry name" value="Terpene_cyclase-like_2"/>
</dbReference>
<dbReference type="RefSeq" id="WP_220208636.1">
    <property type="nucleotide sequence ID" value="NZ_BNJK01000002.1"/>
</dbReference>
<evidence type="ECO:0000313" key="2">
    <source>
        <dbReference type="EMBL" id="GHO97859.1"/>
    </source>
</evidence>
<organism evidence="2 3">
    <name type="scientific">Reticulibacter mediterranei</name>
    <dbReference type="NCBI Taxonomy" id="2778369"/>
    <lineage>
        <taxon>Bacteria</taxon>
        <taxon>Bacillati</taxon>
        <taxon>Chloroflexota</taxon>
        <taxon>Ktedonobacteria</taxon>
        <taxon>Ktedonobacterales</taxon>
        <taxon>Reticulibacteraceae</taxon>
        <taxon>Reticulibacter</taxon>
    </lineage>
</organism>
<dbReference type="SUPFAM" id="SSF48576">
    <property type="entry name" value="Terpenoid synthases"/>
    <property type="match status" value="1"/>
</dbReference>
<comment type="similarity">
    <text evidence="1">Belongs to the terpene synthase family.</text>
</comment>
<name>A0A8J3ILK4_9CHLR</name>
<dbReference type="PANTHER" id="PTHR35201">
    <property type="entry name" value="TERPENE SYNTHASE"/>
    <property type="match status" value="1"/>
</dbReference>
<keyword evidence="1" id="KW-0479">Metal-binding</keyword>
<keyword evidence="1" id="KW-0456">Lyase</keyword>
<reference evidence="2" key="1">
    <citation type="submission" date="2020-10" db="EMBL/GenBank/DDBJ databases">
        <title>Taxonomic study of unclassified bacteria belonging to the class Ktedonobacteria.</title>
        <authorList>
            <person name="Yabe S."/>
            <person name="Wang C.M."/>
            <person name="Zheng Y."/>
            <person name="Sakai Y."/>
            <person name="Cavaletti L."/>
            <person name="Monciardini P."/>
            <person name="Donadio S."/>
        </authorList>
    </citation>
    <scope>NUCLEOTIDE SEQUENCE</scope>
    <source>
        <strain evidence="2">ID150040</strain>
    </source>
</reference>
<comment type="caution">
    <text evidence="2">The sequence shown here is derived from an EMBL/GenBank/DDBJ whole genome shotgun (WGS) entry which is preliminary data.</text>
</comment>
<comment type="cofactor">
    <cofactor evidence="1">
        <name>Mg(2+)</name>
        <dbReference type="ChEBI" id="CHEBI:18420"/>
    </cofactor>
</comment>
<keyword evidence="3" id="KW-1185">Reference proteome</keyword>
<gene>
    <name evidence="2" type="ORF">KSF_079070</name>
</gene>